<dbReference type="KEGG" id="vg:77948310"/>
<dbReference type="EMBL" id="MG873442">
    <property type="protein sequence ID" value="AVJ48191.1"/>
    <property type="molecule type" value="Genomic_DNA"/>
</dbReference>
<reference evidence="1 2" key="1">
    <citation type="submission" date="2018-01" db="EMBL/GenBank/DDBJ databases">
        <title>Draft Genome Sequence of Salmonella Enteritidis Phage SE131.</title>
        <authorList>
            <person name="Kim Y."/>
            <person name="Han B.K."/>
            <person name="Kim H."/>
            <person name="Kim D."/>
        </authorList>
    </citation>
    <scope>NUCLEOTIDE SEQUENCE [LARGE SCALE GENOMIC DNA]</scope>
</reference>
<proteinExistence type="predicted"/>
<organism evidence="1 2">
    <name type="scientific">Salmonella phage SE131</name>
    <dbReference type="NCBI Taxonomy" id="2081631"/>
    <lineage>
        <taxon>Viruses</taxon>
        <taxon>Duplodnaviria</taxon>
        <taxon>Heunggongvirae</taxon>
        <taxon>Uroviricota</taxon>
        <taxon>Caudoviricetes</taxon>
        <taxon>Grimontviridae</taxon>
        <taxon>Moazamivirus</taxon>
        <taxon>Moazamivirus SE131</taxon>
    </lineage>
</organism>
<dbReference type="GeneID" id="77948310"/>
<evidence type="ECO:0000313" key="2">
    <source>
        <dbReference type="Proteomes" id="UP000240649"/>
    </source>
</evidence>
<name>A0A2P1CAH4_9CAUD</name>
<protein>
    <submittedName>
        <fullName evidence="1">Uncharacterized protein</fullName>
    </submittedName>
</protein>
<dbReference type="RefSeq" id="YP_010672040.1">
    <property type="nucleotide sequence ID" value="NC_070974.1"/>
</dbReference>
<dbReference type="Proteomes" id="UP000240649">
    <property type="component" value="Segment"/>
</dbReference>
<accession>A0A2P1CAH4</accession>
<sequence length="69" mass="8116">MEHERLKKAIDSVWNNGCVIYRTHFSNGTTWIEVFNPFWECMLHEQFTTGATDVQCEYIEKAMSQWLGG</sequence>
<keyword evidence="2" id="KW-1185">Reference proteome</keyword>
<evidence type="ECO:0000313" key="1">
    <source>
        <dbReference type="EMBL" id="AVJ48191.1"/>
    </source>
</evidence>